<protein>
    <submittedName>
        <fullName evidence="2">Uncharacterized protein</fullName>
    </submittedName>
</protein>
<name>A0A9P3LKA8_9APHY</name>
<gene>
    <name evidence="2" type="ORF">PsYK624_143770</name>
</gene>
<accession>A0A9P3LKA8</accession>
<sequence length="280" mass="31053">MRSHSPQVKRIKSLYAPGGALDSQTTESQWYDGITGGIEAFSSLESREGGHSSIGDEDSNGWGIQALRRNSERPESQTIAPPVQSLLASPSTPSLHPDIPTRRTPPTTPTVCACHAAPRVMADQAVQTSPYPGCSREHLAKRFRELTSGPCVDANGEEYVPDSDGEASTELRLPSPRKIRLTPHTYPCIEYPGTRRLYNIVKARAENQHLVNTDGQYFSTLFAELKLQELTRHEYLQRVVDGLEPEPHDRALVRAMRPYNILLALEARANTCRIQSPEAE</sequence>
<keyword evidence="3" id="KW-1185">Reference proteome</keyword>
<reference evidence="2 3" key="1">
    <citation type="submission" date="2021-08" db="EMBL/GenBank/DDBJ databases">
        <title>Draft Genome Sequence of Phanerochaete sordida strain YK-624.</title>
        <authorList>
            <person name="Mori T."/>
            <person name="Dohra H."/>
            <person name="Suzuki T."/>
            <person name="Kawagishi H."/>
            <person name="Hirai H."/>
        </authorList>
    </citation>
    <scope>NUCLEOTIDE SEQUENCE [LARGE SCALE GENOMIC DNA]</scope>
    <source>
        <strain evidence="2 3">YK-624</strain>
    </source>
</reference>
<organism evidence="2 3">
    <name type="scientific">Phanerochaete sordida</name>
    <dbReference type="NCBI Taxonomy" id="48140"/>
    <lineage>
        <taxon>Eukaryota</taxon>
        <taxon>Fungi</taxon>
        <taxon>Dikarya</taxon>
        <taxon>Basidiomycota</taxon>
        <taxon>Agaricomycotina</taxon>
        <taxon>Agaricomycetes</taxon>
        <taxon>Polyporales</taxon>
        <taxon>Phanerochaetaceae</taxon>
        <taxon>Phanerochaete</taxon>
    </lineage>
</organism>
<dbReference type="AlphaFoldDB" id="A0A9P3LKA8"/>
<proteinExistence type="predicted"/>
<evidence type="ECO:0000256" key="1">
    <source>
        <dbReference type="SAM" id="MobiDB-lite"/>
    </source>
</evidence>
<evidence type="ECO:0000313" key="3">
    <source>
        <dbReference type="Proteomes" id="UP000703269"/>
    </source>
</evidence>
<dbReference type="Proteomes" id="UP000703269">
    <property type="component" value="Unassembled WGS sequence"/>
</dbReference>
<dbReference type="OrthoDB" id="2804676at2759"/>
<comment type="caution">
    <text evidence="2">The sequence shown here is derived from an EMBL/GenBank/DDBJ whole genome shotgun (WGS) entry which is preliminary data.</text>
</comment>
<dbReference type="EMBL" id="BPQB01000083">
    <property type="protein sequence ID" value="GJE98155.1"/>
    <property type="molecule type" value="Genomic_DNA"/>
</dbReference>
<evidence type="ECO:0000313" key="2">
    <source>
        <dbReference type="EMBL" id="GJE98155.1"/>
    </source>
</evidence>
<feature type="region of interest" description="Disordered" evidence="1">
    <location>
        <begin position="69"/>
        <end position="106"/>
    </location>
</feature>